<feature type="transmembrane region" description="Helical" evidence="6">
    <location>
        <begin position="122"/>
        <end position="143"/>
    </location>
</feature>
<evidence type="ECO:0000256" key="6">
    <source>
        <dbReference type="SAM" id="Phobius"/>
    </source>
</evidence>
<dbReference type="PANTHER" id="PTHR43124">
    <property type="entry name" value="PURINE EFFLUX PUMP PBUE"/>
    <property type="match status" value="1"/>
</dbReference>
<accession>A0A3P4AYL2</accession>
<gene>
    <name evidence="8" type="primary">pbuE</name>
    <name evidence="8" type="ORF">PIGHUM_00587</name>
</gene>
<feature type="transmembrane region" description="Helical" evidence="6">
    <location>
        <begin position="226"/>
        <end position="246"/>
    </location>
</feature>
<keyword evidence="4 6" id="KW-1133">Transmembrane helix</keyword>
<dbReference type="EMBL" id="UWPJ01000006">
    <property type="protein sequence ID" value="VCU68530.1"/>
    <property type="molecule type" value="Genomic_DNA"/>
</dbReference>
<feature type="transmembrane region" description="Helical" evidence="6">
    <location>
        <begin position="179"/>
        <end position="205"/>
    </location>
</feature>
<dbReference type="GO" id="GO:0005886">
    <property type="term" value="C:plasma membrane"/>
    <property type="evidence" value="ECO:0007669"/>
    <property type="project" value="UniProtKB-SubCell"/>
</dbReference>
<feature type="transmembrane region" description="Helical" evidence="6">
    <location>
        <begin position="258"/>
        <end position="277"/>
    </location>
</feature>
<dbReference type="InterPro" id="IPR050189">
    <property type="entry name" value="MFS_Efflux_Transporters"/>
</dbReference>
<feature type="transmembrane region" description="Helical" evidence="6">
    <location>
        <begin position="381"/>
        <end position="398"/>
    </location>
</feature>
<evidence type="ECO:0000259" key="7">
    <source>
        <dbReference type="PROSITE" id="PS50850"/>
    </source>
</evidence>
<reference evidence="8 9" key="1">
    <citation type="submission" date="2018-10" db="EMBL/GenBank/DDBJ databases">
        <authorList>
            <person name="Criscuolo A."/>
        </authorList>
    </citation>
    <scope>NUCLEOTIDE SEQUENCE [LARGE SCALE GENOMIC DNA]</scope>
    <source>
        <strain evidence="8">DnA1</strain>
    </source>
</reference>
<feature type="transmembrane region" description="Helical" evidence="6">
    <location>
        <begin position="21"/>
        <end position="49"/>
    </location>
</feature>
<evidence type="ECO:0000313" key="8">
    <source>
        <dbReference type="EMBL" id="VCU68530.1"/>
    </source>
</evidence>
<keyword evidence="3 6" id="KW-0812">Transmembrane</keyword>
<feature type="transmembrane region" description="Helical" evidence="6">
    <location>
        <begin position="289"/>
        <end position="307"/>
    </location>
</feature>
<evidence type="ECO:0000256" key="2">
    <source>
        <dbReference type="ARBA" id="ARBA00022475"/>
    </source>
</evidence>
<name>A0A3P4AYL2_9BURK</name>
<keyword evidence="9" id="KW-1185">Reference proteome</keyword>
<evidence type="ECO:0000313" key="9">
    <source>
        <dbReference type="Proteomes" id="UP000277294"/>
    </source>
</evidence>
<keyword evidence="5 6" id="KW-0472">Membrane</keyword>
<proteinExistence type="predicted"/>
<dbReference type="InterPro" id="IPR011701">
    <property type="entry name" value="MFS"/>
</dbReference>
<dbReference type="InterPro" id="IPR020846">
    <property type="entry name" value="MFS_dom"/>
</dbReference>
<comment type="subcellular location">
    <subcellularLocation>
        <location evidence="1">Cell membrane</location>
        <topology evidence="1">Multi-pass membrane protein</topology>
    </subcellularLocation>
</comment>
<protein>
    <submittedName>
        <fullName evidence="8">Purine efflux pump PbuE</fullName>
    </submittedName>
</protein>
<evidence type="ECO:0000256" key="5">
    <source>
        <dbReference type="ARBA" id="ARBA00023136"/>
    </source>
</evidence>
<keyword evidence="2" id="KW-1003">Cell membrane</keyword>
<sequence length="410" mass="41959">MKNIQIKGKANAEDTDSISESVYGLSSVTVLALGTFVVGTDAFIVSAFLPSMAEDLAVTPAMAGYSVTAFALAYAVLGPIISTLTSTLKRRQLLVSALVFLGLANIASALAPSFGVLMATRVAAAAAAAAYTPNAGAAAAVMVRPEIRARALAVVIGGLTAATALGIPLGYVVSASLNWRAALMLVGVLSIVAAINVLAVMSKLPGSARLTLGQRLAVLRNRDVQVILPLTVMGMAACYVPYAFTIPVLDALIGSSKSITAMLTLYGSGAIAGNYLSGWATDRTGPIPVLFSAYALMFGTLGAMALASGGFHSPHIFAATLMICWGASSWAQTPAQQHRLISSAPEEASLVAALNSSAIYLGISIGTAIGSHAIQVSVTQTLWYGCALAGVALFYVLTTTSIHRSASRDG</sequence>
<dbReference type="RefSeq" id="WP_124077770.1">
    <property type="nucleotide sequence ID" value="NZ_UWPJ01000006.1"/>
</dbReference>
<feature type="transmembrane region" description="Helical" evidence="6">
    <location>
        <begin position="150"/>
        <end position="173"/>
    </location>
</feature>
<dbReference type="InterPro" id="IPR036259">
    <property type="entry name" value="MFS_trans_sf"/>
</dbReference>
<feature type="transmembrane region" description="Helical" evidence="6">
    <location>
        <begin position="61"/>
        <end position="81"/>
    </location>
</feature>
<evidence type="ECO:0000256" key="3">
    <source>
        <dbReference type="ARBA" id="ARBA00022692"/>
    </source>
</evidence>
<dbReference type="Proteomes" id="UP000277294">
    <property type="component" value="Unassembled WGS sequence"/>
</dbReference>
<dbReference type="GO" id="GO:0022857">
    <property type="term" value="F:transmembrane transporter activity"/>
    <property type="evidence" value="ECO:0007669"/>
    <property type="project" value="InterPro"/>
</dbReference>
<dbReference type="Gene3D" id="1.20.1250.20">
    <property type="entry name" value="MFS general substrate transporter like domains"/>
    <property type="match status" value="1"/>
</dbReference>
<dbReference type="CDD" id="cd17324">
    <property type="entry name" value="MFS_NepI_like"/>
    <property type="match status" value="1"/>
</dbReference>
<evidence type="ECO:0000256" key="1">
    <source>
        <dbReference type="ARBA" id="ARBA00004651"/>
    </source>
</evidence>
<feature type="transmembrane region" description="Helical" evidence="6">
    <location>
        <begin position="352"/>
        <end position="375"/>
    </location>
</feature>
<dbReference type="PANTHER" id="PTHR43124:SF10">
    <property type="entry name" value="PURINE EFFLUX PUMP PBUE"/>
    <property type="match status" value="1"/>
</dbReference>
<evidence type="ECO:0000256" key="4">
    <source>
        <dbReference type="ARBA" id="ARBA00022989"/>
    </source>
</evidence>
<dbReference type="PROSITE" id="PS50850">
    <property type="entry name" value="MFS"/>
    <property type="match status" value="1"/>
</dbReference>
<feature type="domain" description="Major facilitator superfamily (MFS) profile" evidence="7">
    <location>
        <begin position="27"/>
        <end position="404"/>
    </location>
</feature>
<dbReference type="OrthoDB" id="7029536at2"/>
<dbReference type="AlphaFoldDB" id="A0A3P4AYL2"/>
<dbReference type="Pfam" id="PF07690">
    <property type="entry name" value="MFS_1"/>
    <property type="match status" value="1"/>
</dbReference>
<dbReference type="SUPFAM" id="SSF103473">
    <property type="entry name" value="MFS general substrate transporter"/>
    <property type="match status" value="1"/>
</dbReference>
<feature type="transmembrane region" description="Helical" evidence="6">
    <location>
        <begin position="93"/>
        <end position="116"/>
    </location>
</feature>
<organism evidence="8 9">
    <name type="scientific">Pigmentiphaga humi</name>
    <dbReference type="NCBI Taxonomy" id="2478468"/>
    <lineage>
        <taxon>Bacteria</taxon>
        <taxon>Pseudomonadati</taxon>
        <taxon>Pseudomonadota</taxon>
        <taxon>Betaproteobacteria</taxon>
        <taxon>Burkholderiales</taxon>
        <taxon>Alcaligenaceae</taxon>
        <taxon>Pigmentiphaga</taxon>
    </lineage>
</organism>